<dbReference type="InterPro" id="IPR029063">
    <property type="entry name" value="SAM-dependent_MTases_sf"/>
</dbReference>
<name>A0AAJ5NCB7_9BURK</name>
<keyword evidence="4 7" id="KW-0949">S-adenosyl-L-methionine</keyword>
<evidence type="ECO:0000256" key="4">
    <source>
        <dbReference type="ARBA" id="ARBA00022691"/>
    </source>
</evidence>
<sequence>MSLISHIPIVDLFAGPGGLGEGFSSAEGQPFRIAVSAEMEQSAHATLRLRAFYRILKRRGESALAPYYRFCNGEAEVPYDAATLDAWEEAGREALQLTLGESKDNRILDENIRHSGIGPDVFWVLIGGPPCQAYSLVGRARNRGKKDYRPENDHRHFLYREYLRIIQRYRPSVFVMENVKGILSSSVNGQKIFHSILSDLARVGYRIHSLSSDTHYSRDMNPDEIDARDFIVRAEEHGIPQARHRVILVGVRDDLDVWPRPLDQVPKSRRSTVSQAIEMLPKLRSRISKGQDDDETWLALLSAHLKHLAKEAAKDGQLRPLSRELGQHGRSLIAELSTGGLRTGKYTSASCMVPELQKWYGASKQLKVWLNHEARGHMQEDLLRYVYAAAFAEKYDYSPKGHEQFSLPGLKPNHENWETGKFADRFRVQIASGSATTVTSHIAKDGHYFIHYDPKQCRSLTVREAARLQTFPDDYFFQGNRTQQYHQVGNAVPPLLAKKIADAIVAAINKQCVKSAA</sequence>
<evidence type="ECO:0000256" key="5">
    <source>
        <dbReference type="ARBA" id="ARBA00022747"/>
    </source>
</evidence>
<evidence type="ECO:0000256" key="8">
    <source>
        <dbReference type="RuleBase" id="RU000416"/>
    </source>
</evidence>
<dbReference type="GO" id="GO:0032259">
    <property type="term" value="P:methylation"/>
    <property type="evidence" value="ECO:0007669"/>
    <property type="project" value="UniProtKB-KW"/>
</dbReference>
<keyword evidence="5" id="KW-0680">Restriction system</keyword>
<dbReference type="PRINTS" id="PR00105">
    <property type="entry name" value="C5METTRFRASE"/>
</dbReference>
<dbReference type="Pfam" id="PF00145">
    <property type="entry name" value="DNA_methylase"/>
    <property type="match status" value="1"/>
</dbReference>
<evidence type="ECO:0000313" key="10">
    <source>
        <dbReference type="Proteomes" id="UP000268684"/>
    </source>
</evidence>
<evidence type="ECO:0000256" key="3">
    <source>
        <dbReference type="ARBA" id="ARBA00022679"/>
    </source>
</evidence>
<evidence type="ECO:0000256" key="2">
    <source>
        <dbReference type="ARBA" id="ARBA00022603"/>
    </source>
</evidence>
<dbReference type="SUPFAM" id="SSF53335">
    <property type="entry name" value="S-adenosyl-L-methionine-dependent methyltransferases"/>
    <property type="match status" value="1"/>
</dbReference>
<evidence type="ECO:0000313" key="9">
    <source>
        <dbReference type="EMBL" id="VBB12303.1"/>
    </source>
</evidence>
<dbReference type="GO" id="GO:0003886">
    <property type="term" value="F:DNA (cytosine-5-)-methyltransferase activity"/>
    <property type="evidence" value="ECO:0007669"/>
    <property type="project" value="UniProtKB-EC"/>
</dbReference>
<protein>
    <recommendedName>
        <fullName evidence="1">DNA (cytosine-5-)-methyltransferase</fullName>
        <ecNumber evidence="1">2.1.1.37</ecNumber>
    </recommendedName>
</protein>
<gene>
    <name evidence="9" type="primary">bspRIM_1</name>
    <name evidence="9" type="ORF">BSTAB16_2467</name>
</gene>
<dbReference type="Gene3D" id="3.90.120.10">
    <property type="entry name" value="DNA Methylase, subunit A, domain 2"/>
    <property type="match status" value="1"/>
</dbReference>
<evidence type="ECO:0000256" key="6">
    <source>
        <dbReference type="ARBA" id="ARBA00047422"/>
    </source>
</evidence>
<dbReference type="InterPro" id="IPR001525">
    <property type="entry name" value="C5_MeTfrase"/>
</dbReference>
<dbReference type="NCBIfam" id="TIGR00675">
    <property type="entry name" value="dcm"/>
    <property type="match status" value="1"/>
</dbReference>
<dbReference type="GeneID" id="71054935"/>
<dbReference type="GO" id="GO:0009307">
    <property type="term" value="P:DNA restriction-modification system"/>
    <property type="evidence" value="ECO:0007669"/>
    <property type="project" value="UniProtKB-KW"/>
</dbReference>
<comment type="similarity">
    <text evidence="7 8">Belongs to the class I-like SAM-binding methyltransferase superfamily. C5-methyltransferase family.</text>
</comment>
<dbReference type="Gene3D" id="3.40.50.150">
    <property type="entry name" value="Vaccinia Virus protein VP39"/>
    <property type="match status" value="1"/>
</dbReference>
<feature type="active site" evidence="7">
    <location>
        <position position="131"/>
    </location>
</feature>
<keyword evidence="2 7" id="KW-0489">Methyltransferase</keyword>
<comment type="catalytic activity">
    <reaction evidence="6">
        <text>a 2'-deoxycytidine in DNA + S-adenosyl-L-methionine = a 5-methyl-2'-deoxycytidine in DNA + S-adenosyl-L-homocysteine + H(+)</text>
        <dbReference type="Rhea" id="RHEA:13681"/>
        <dbReference type="Rhea" id="RHEA-COMP:11369"/>
        <dbReference type="Rhea" id="RHEA-COMP:11370"/>
        <dbReference type="ChEBI" id="CHEBI:15378"/>
        <dbReference type="ChEBI" id="CHEBI:57856"/>
        <dbReference type="ChEBI" id="CHEBI:59789"/>
        <dbReference type="ChEBI" id="CHEBI:85452"/>
        <dbReference type="ChEBI" id="CHEBI:85454"/>
        <dbReference type="EC" id="2.1.1.37"/>
    </reaction>
</comment>
<dbReference type="PANTHER" id="PTHR10629">
    <property type="entry name" value="CYTOSINE-SPECIFIC METHYLTRANSFERASE"/>
    <property type="match status" value="1"/>
</dbReference>
<dbReference type="RefSeq" id="WP_122168018.1">
    <property type="nucleotide sequence ID" value="NZ_LR025742.1"/>
</dbReference>
<reference evidence="9 10" key="1">
    <citation type="submission" date="2017-11" db="EMBL/GenBank/DDBJ databases">
        <authorList>
            <person name="Seth-Smith MB H."/>
        </authorList>
    </citation>
    <scope>NUCLEOTIDE SEQUENCE [LARGE SCALE GENOMIC DNA]</scope>
    <source>
        <strain evidence="9">E</strain>
    </source>
</reference>
<organism evidence="9 10">
    <name type="scientific">Burkholderia stabilis</name>
    <dbReference type="NCBI Taxonomy" id="95485"/>
    <lineage>
        <taxon>Bacteria</taxon>
        <taxon>Pseudomonadati</taxon>
        <taxon>Pseudomonadota</taxon>
        <taxon>Betaproteobacteria</taxon>
        <taxon>Burkholderiales</taxon>
        <taxon>Burkholderiaceae</taxon>
        <taxon>Burkholderia</taxon>
        <taxon>Burkholderia cepacia complex</taxon>
    </lineage>
</organism>
<dbReference type="Proteomes" id="UP000268684">
    <property type="component" value="Chromosome I"/>
</dbReference>
<dbReference type="AlphaFoldDB" id="A0AAJ5NCB7"/>
<accession>A0AAJ5NCB7</accession>
<dbReference type="EC" id="2.1.1.37" evidence="1"/>
<proteinExistence type="inferred from homology"/>
<evidence type="ECO:0000256" key="7">
    <source>
        <dbReference type="PROSITE-ProRule" id="PRU01016"/>
    </source>
</evidence>
<keyword evidence="3 7" id="KW-0808">Transferase</keyword>
<dbReference type="REBASE" id="276407">
    <property type="entry name" value="M.BstiEORF2467P"/>
</dbReference>
<evidence type="ECO:0000256" key="1">
    <source>
        <dbReference type="ARBA" id="ARBA00011975"/>
    </source>
</evidence>
<dbReference type="InterPro" id="IPR050390">
    <property type="entry name" value="C5-Methyltransferase"/>
</dbReference>
<dbReference type="EMBL" id="LR025742">
    <property type="protein sequence ID" value="VBB12303.1"/>
    <property type="molecule type" value="Genomic_DNA"/>
</dbReference>
<dbReference type="PANTHER" id="PTHR10629:SF52">
    <property type="entry name" value="DNA (CYTOSINE-5)-METHYLTRANSFERASE 1"/>
    <property type="match status" value="1"/>
</dbReference>
<dbReference type="PROSITE" id="PS51679">
    <property type="entry name" value="SAM_MT_C5"/>
    <property type="match status" value="1"/>
</dbReference>
<keyword evidence="10" id="KW-1185">Reference proteome</keyword>